<dbReference type="RefSeq" id="XP_066800895.1">
    <property type="nucleotide sequence ID" value="XM_066948327.1"/>
</dbReference>
<evidence type="ECO:0000256" key="2">
    <source>
        <dbReference type="SAM" id="Phobius"/>
    </source>
</evidence>
<feature type="region of interest" description="Disordered" evidence="1">
    <location>
        <begin position="136"/>
        <end position="160"/>
    </location>
</feature>
<name>A0AAW0YVU6_9TREE</name>
<gene>
    <name evidence="3" type="ORF">IAR55_005235</name>
</gene>
<keyword evidence="4" id="KW-1185">Reference proteome</keyword>
<evidence type="ECO:0000256" key="1">
    <source>
        <dbReference type="SAM" id="MobiDB-lite"/>
    </source>
</evidence>
<accession>A0AAW0YVU6</accession>
<proteinExistence type="predicted"/>
<dbReference type="GeneID" id="92182493"/>
<feature type="region of interest" description="Disordered" evidence="1">
    <location>
        <begin position="308"/>
        <end position="329"/>
    </location>
</feature>
<keyword evidence="2" id="KW-0472">Membrane</keyword>
<evidence type="ECO:0000313" key="4">
    <source>
        <dbReference type="Proteomes" id="UP001388673"/>
    </source>
</evidence>
<evidence type="ECO:0000313" key="3">
    <source>
        <dbReference type="EMBL" id="KAK8847377.1"/>
    </source>
</evidence>
<reference evidence="3 4" key="1">
    <citation type="journal article" date="2024" name="bioRxiv">
        <title>Comparative genomics of Cryptococcus and Kwoniella reveals pathogenesis evolution and contrasting karyotype dynamics via intercentromeric recombination or chromosome fusion.</title>
        <authorList>
            <person name="Coelho M.A."/>
            <person name="David-Palma M."/>
            <person name="Shea T."/>
            <person name="Bowers K."/>
            <person name="McGinley-Smith S."/>
            <person name="Mohammad A.W."/>
            <person name="Gnirke A."/>
            <person name="Yurkov A.M."/>
            <person name="Nowrousian M."/>
            <person name="Sun S."/>
            <person name="Cuomo C.A."/>
            <person name="Heitman J."/>
        </authorList>
    </citation>
    <scope>NUCLEOTIDE SEQUENCE [LARGE SCALE GENOMIC DNA]</scope>
    <source>
        <strain evidence="3 4">CBS 13917</strain>
    </source>
</reference>
<dbReference type="SMART" id="SM01396">
    <property type="entry name" value="BC10"/>
    <property type="match status" value="1"/>
</dbReference>
<dbReference type="EMBL" id="JBCAWK010000010">
    <property type="protein sequence ID" value="KAK8847377.1"/>
    <property type="molecule type" value="Genomic_DNA"/>
</dbReference>
<organism evidence="3 4">
    <name type="scientific">Kwoniella newhampshirensis</name>
    <dbReference type="NCBI Taxonomy" id="1651941"/>
    <lineage>
        <taxon>Eukaryota</taxon>
        <taxon>Fungi</taxon>
        <taxon>Dikarya</taxon>
        <taxon>Basidiomycota</taxon>
        <taxon>Agaricomycotina</taxon>
        <taxon>Tremellomycetes</taxon>
        <taxon>Tremellales</taxon>
        <taxon>Cryptococcaceae</taxon>
        <taxon>Kwoniella</taxon>
    </lineage>
</organism>
<dbReference type="KEGG" id="kne:92182493"/>
<protein>
    <submittedName>
        <fullName evidence="3">Uncharacterized protein</fullName>
    </submittedName>
</protein>
<dbReference type="AlphaFoldDB" id="A0AAW0YVU6"/>
<dbReference type="Proteomes" id="UP001388673">
    <property type="component" value="Unassembled WGS sequence"/>
</dbReference>
<feature type="transmembrane region" description="Helical" evidence="2">
    <location>
        <begin position="7"/>
        <end position="35"/>
    </location>
</feature>
<dbReference type="InterPro" id="IPR009598">
    <property type="entry name" value="BCALP"/>
</dbReference>
<keyword evidence="2" id="KW-0812">Transmembrane</keyword>
<sequence>MMCLKHIMIYFLILPLPAASPFFLFLFAAAVFVAIRPCGYCITLLSILFFSSSPNSPFINHQTPTTNITLSSLPLIAPIPNRSWMTVNGGRLWDPSLVGYREMSKALARERKRSPGDIGSESSVVDDAAKTVPMDIGKTAVSDGGNRSAEEKGQGVEGQSSQDWGKLLWDTITLSEVRRAIKGLFDATQRLYKSTIMTAPRDRTGQQRADGTQVVNSKSGRGIFDQVLRRPMTSTPARVNPDHTQSRKRPLPPGYVDLSWKGIGFIVDFGWKRSEEGIKWEIEEVLGRDWERGEESALKGDIVQVPQNAVGEQGVSEEGRRTEAAGGGALKPAVEKASSFWSRVPLVGGVW</sequence>
<comment type="caution">
    <text evidence="3">The sequence shown here is derived from an EMBL/GenBank/DDBJ whole genome shotgun (WGS) entry which is preliminary data.</text>
</comment>
<keyword evidence="2" id="KW-1133">Transmembrane helix</keyword>